<dbReference type="GO" id="GO:0016301">
    <property type="term" value="F:kinase activity"/>
    <property type="evidence" value="ECO:0007669"/>
    <property type="project" value="UniProtKB-KW"/>
</dbReference>
<dbReference type="PANTHER" id="PTHR18964:SF149">
    <property type="entry name" value="BIFUNCTIONAL UDP-N-ACETYLGLUCOSAMINE 2-EPIMERASE_N-ACETYLMANNOSAMINE KINASE"/>
    <property type="match status" value="1"/>
</dbReference>
<gene>
    <name evidence="2" type="ORF">SAMN04489860_2177</name>
</gene>
<protein>
    <submittedName>
        <fullName evidence="2">Sugar kinase of the NBD/HSP70 family, may contain an N-terminal HTH domain</fullName>
    </submittedName>
</protein>
<dbReference type="AlphaFoldDB" id="A0A1H1UES0"/>
<organism evidence="2 3">
    <name type="scientific">Paraoerskovia marina</name>
    <dbReference type="NCBI Taxonomy" id="545619"/>
    <lineage>
        <taxon>Bacteria</taxon>
        <taxon>Bacillati</taxon>
        <taxon>Actinomycetota</taxon>
        <taxon>Actinomycetes</taxon>
        <taxon>Micrococcales</taxon>
        <taxon>Cellulomonadaceae</taxon>
        <taxon>Paraoerskovia</taxon>
    </lineage>
</organism>
<sequence length="326" mass="32303">MASSTDEATASASPAQGYAVGLDVGGTKILGVLVGPDGSVEGTLRLPTRWGPEGVVSSAAEAVTGLLDAAGVPVERLTSVGVGVPGLVDPASGGVQHAVNLGIDAETFLLASLLSEHLGGVPVSVDNDLNVAALGAASVTGGDVDLAFLALGTGLAAGIVLGGELRRGVSGAAGEIGHIPVDPRGPLCACGQRGCLETYASGTALGARWPSQHGRPAPAELFEAAAGGDERAVLVKNEFVTAVAAAIRLLVLSYDVEHVVLGGGVSILGAPLLDAVAVALEEQASSSPFLASLEIADRVRLCPTDVPVAAVGAALAGRRKVSKWKL</sequence>
<dbReference type="PANTHER" id="PTHR18964">
    <property type="entry name" value="ROK (REPRESSOR, ORF, KINASE) FAMILY"/>
    <property type="match status" value="1"/>
</dbReference>
<accession>A0A1H1UES0</accession>
<dbReference type="Proteomes" id="UP000185663">
    <property type="component" value="Chromosome I"/>
</dbReference>
<keyword evidence="2" id="KW-0808">Transferase</keyword>
<comment type="similarity">
    <text evidence="1">Belongs to the ROK (NagC/XylR) family.</text>
</comment>
<keyword evidence="3" id="KW-1185">Reference proteome</keyword>
<name>A0A1H1UES0_9CELL</name>
<dbReference type="InterPro" id="IPR043129">
    <property type="entry name" value="ATPase_NBD"/>
</dbReference>
<reference evidence="2 3" key="1">
    <citation type="submission" date="2016-10" db="EMBL/GenBank/DDBJ databases">
        <authorList>
            <person name="de Groot N.N."/>
        </authorList>
    </citation>
    <scope>NUCLEOTIDE SEQUENCE [LARGE SCALE GENOMIC DNA]</scope>
    <source>
        <strain evidence="2 3">DSM 22126</strain>
    </source>
</reference>
<dbReference type="InterPro" id="IPR000600">
    <property type="entry name" value="ROK"/>
</dbReference>
<evidence type="ECO:0000256" key="1">
    <source>
        <dbReference type="ARBA" id="ARBA00006479"/>
    </source>
</evidence>
<dbReference type="Pfam" id="PF00480">
    <property type="entry name" value="ROK"/>
    <property type="match status" value="1"/>
</dbReference>
<proteinExistence type="inferred from homology"/>
<dbReference type="RefSeq" id="WP_197675450.1">
    <property type="nucleotide sequence ID" value="NZ_LT629776.1"/>
</dbReference>
<dbReference type="eggNOG" id="COG1940">
    <property type="taxonomic scope" value="Bacteria"/>
</dbReference>
<evidence type="ECO:0000313" key="2">
    <source>
        <dbReference type="EMBL" id="SDS70953.1"/>
    </source>
</evidence>
<dbReference type="SUPFAM" id="SSF53067">
    <property type="entry name" value="Actin-like ATPase domain"/>
    <property type="match status" value="1"/>
</dbReference>
<dbReference type="Gene3D" id="3.30.420.40">
    <property type="match status" value="2"/>
</dbReference>
<dbReference type="EMBL" id="LT629776">
    <property type="protein sequence ID" value="SDS70953.1"/>
    <property type="molecule type" value="Genomic_DNA"/>
</dbReference>
<evidence type="ECO:0000313" key="3">
    <source>
        <dbReference type="Proteomes" id="UP000185663"/>
    </source>
</evidence>
<keyword evidence="2" id="KW-0418">Kinase</keyword>
<dbReference type="STRING" id="545619.SAMN04489860_2177"/>